<dbReference type="PANTHER" id="PTHR42781:SF4">
    <property type="entry name" value="SPERMIDINE_PUTRESCINE IMPORT ATP-BINDING PROTEIN POTA"/>
    <property type="match status" value="1"/>
</dbReference>
<keyword evidence="3 5" id="KW-0067">ATP-binding</keyword>
<evidence type="ECO:0000256" key="2">
    <source>
        <dbReference type="ARBA" id="ARBA00022741"/>
    </source>
</evidence>
<dbReference type="AlphaFoldDB" id="A0A6L5YR14"/>
<evidence type="ECO:0000313" key="5">
    <source>
        <dbReference type="EMBL" id="MST74399.1"/>
    </source>
</evidence>
<sequence length="206" mass="23323">MSIRLHNLDFNYKDQKVITNLSLEIADGGILCVMGESGCGKTTLLGILTGRLKPENGEIQGISGKRIGMVFQENRLLEEFSAESNILLGCDRGFYPLDGEDSRHWKKAEKRKHIDEHLKLVGLEEASKEKVKNLSGGMKRRVAIVRAMMSDCDILVMDEPFQGLDARNRRKAIEYIRRYKGDRTLLLVTHEKEDAERLGGVLFQMS</sequence>
<dbReference type="InterPro" id="IPR017871">
    <property type="entry name" value="ABC_transporter-like_CS"/>
</dbReference>
<evidence type="ECO:0000313" key="6">
    <source>
        <dbReference type="Proteomes" id="UP000474024"/>
    </source>
</evidence>
<dbReference type="InterPro" id="IPR050093">
    <property type="entry name" value="ABC_SmlMolc_Importer"/>
</dbReference>
<dbReference type="InterPro" id="IPR027417">
    <property type="entry name" value="P-loop_NTPase"/>
</dbReference>
<dbReference type="Gene3D" id="3.40.50.300">
    <property type="entry name" value="P-loop containing nucleotide triphosphate hydrolases"/>
    <property type="match status" value="1"/>
</dbReference>
<keyword evidence="6" id="KW-1185">Reference proteome</keyword>
<dbReference type="Pfam" id="PF00005">
    <property type="entry name" value="ABC_tran"/>
    <property type="match status" value="1"/>
</dbReference>
<keyword evidence="2" id="KW-0547">Nucleotide-binding</keyword>
<proteinExistence type="predicted"/>
<dbReference type="EMBL" id="VUNI01000006">
    <property type="protein sequence ID" value="MST74399.1"/>
    <property type="molecule type" value="Genomic_DNA"/>
</dbReference>
<feature type="domain" description="ABC transporter" evidence="4">
    <location>
        <begin position="3"/>
        <end position="206"/>
    </location>
</feature>
<reference evidence="5 6" key="1">
    <citation type="submission" date="2019-08" db="EMBL/GenBank/DDBJ databases">
        <title>In-depth cultivation of the pig gut microbiome towards novel bacterial diversity and tailored functional studies.</title>
        <authorList>
            <person name="Wylensek D."/>
            <person name="Hitch T.C.A."/>
            <person name="Clavel T."/>
        </authorList>
    </citation>
    <scope>NUCLEOTIDE SEQUENCE [LARGE SCALE GENOMIC DNA]</scope>
    <source>
        <strain evidence="5 6">MUC/MUC-530-WT-4D</strain>
    </source>
</reference>
<evidence type="ECO:0000256" key="1">
    <source>
        <dbReference type="ARBA" id="ARBA00022448"/>
    </source>
</evidence>
<dbReference type="SMART" id="SM00382">
    <property type="entry name" value="AAA"/>
    <property type="match status" value="1"/>
</dbReference>
<dbReference type="RefSeq" id="WP_154429369.1">
    <property type="nucleotide sequence ID" value="NZ_VUNI01000006.1"/>
</dbReference>
<dbReference type="SUPFAM" id="SSF52540">
    <property type="entry name" value="P-loop containing nucleoside triphosphate hydrolases"/>
    <property type="match status" value="1"/>
</dbReference>
<dbReference type="PROSITE" id="PS00211">
    <property type="entry name" value="ABC_TRANSPORTER_1"/>
    <property type="match status" value="1"/>
</dbReference>
<dbReference type="Proteomes" id="UP000474024">
    <property type="component" value="Unassembled WGS sequence"/>
</dbReference>
<dbReference type="PROSITE" id="PS50893">
    <property type="entry name" value="ABC_TRANSPORTER_2"/>
    <property type="match status" value="1"/>
</dbReference>
<evidence type="ECO:0000256" key="3">
    <source>
        <dbReference type="ARBA" id="ARBA00022840"/>
    </source>
</evidence>
<gene>
    <name evidence="5" type="ORF">FYJ75_05025</name>
</gene>
<dbReference type="InterPro" id="IPR003439">
    <property type="entry name" value="ABC_transporter-like_ATP-bd"/>
</dbReference>
<accession>A0A6L5YR14</accession>
<protein>
    <submittedName>
        <fullName evidence="5">ABC transporter ATP-binding protein</fullName>
    </submittedName>
</protein>
<dbReference type="GO" id="GO:0016887">
    <property type="term" value="F:ATP hydrolysis activity"/>
    <property type="evidence" value="ECO:0007669"/>
    <property type="project" value="InterPro"/>
</dbReference>
<comment type="caution">
    <text evidence="5">The sequence shown here is derived from an EMBL/GenBank/DDBJ whole genome shotgun (WGS) entry which is preliminary data.</text>
</comment>
<keyword evidence="1" id="KW-0813">Transport</keyword>
<evidence type="ECO:0000259" key="4">
    <source>
        <dbReference type="PROSITE" id="PS50893"/>
    </source>
</evidence>
<organism evidence="5 6">
    <name type="scientific">Roseburia porci</name>
    <dbReference type="NCBI Taxonomy" id="2605790"/>
    <lineage>
        <taxon>Bacteria</taxon>
        <taxon>Bacillati</taxon>
        <taxon>Bacillota</taxon>
        <taxon>Clostridia</taxon>
        <taxon>Lachnospirales</taxon>
        <taxon>Lachnospiraceae</taxon>
        <taxon>Roseburia</taxon>
    </lineage>
</organism>
<name>A0A6L5YR14_9FIRM</name>
<dbReference type="GO" id="GO:0005524">
    <property type="term" value="F:ATP binding"/>
    <property type="evidence" value="ECO:0007669"/>
    <property type="project" value="UniProtKB-KW"/>
</dbReference>
<dbReference type="PANTHER" id="PTHR42781">
    <property type="entry name" value="SPERMIDINE/PUTRESCINE IMPORT ATP-BINDING PROTEIN POTA"/>
    <property type="match status" value="1"/>
</dbReference>
<dbReference type="InterPro" id="IPR003593">
    <property type="entry name" value="AAA+_ATPase"/>
</dbReference>